<organism evidence="2 3">
    <name type="scientific">Gymnopus androsaceus JB14</name>
    <dbReference type="NCBI Taxonomy" id="1447944"/>
    <lineage>
        <taxon>Eukaryota</taxon>
        <taxon>Fungi</taxon>
        <taxon>Dikarya</taxon>
        <taxon>Basidiomycota</taxon>
        <taxon>Agaricomycotina</taxon>
        <taxon>Agaricomycetes</taxon>
        <taxon>Agaricomycetidae</taxon>
        <taxon>Agaricales</taxon>
        <taxon>Marasmiineae</taxon>
        <taxon>Omphalotaceae</taxon>
        <taxon>Gymnopus</taxon>
    </lineage>
</organism>
<protein>
    <submittedName>
        <fullName evidence="2">Uncharacterized protein</fullName>
    </submittedName>
</protein>
<feature type="region of interest" description="Disordered" evidence="1">
    <location>
        <begin position="200"/>
        <end position="229"/>
    </location>
</feature>
<proteinExistence type="predicted"/>
<reference evidence="2" key="1">
    <citation type="journal article" date="2019" name="Environ. Microbiol.">
        <title>Fungal ecological strategies reflected in gene transcription - a case study of two litter decomposers.</title>
        <authorList>
            <person name="Barbi F."/>
            <person name="Kohler A."/>
            <person name="Barry K."/>
            <person name="Baskaran P."/>
            <person name="Daum C."/>
            <person name="Fauchery L."/>
            <person name="Ihrmark K."/>
            <person name="Kuo A."/>
            <person name="LaButti K."/>
            <person name="Lipzen A."/>
            <person name="Morin E."/>
            <person name="Grigoriev I.V."/>
            <person name="Henrissat B."/>
            <person name="Lindahl B."/>
            <person name="Martin F."/>
        </authorList>
    </citation>
    <scope>NUCLEOTIDE SEQUENCE</scope>
    <source>
        <strain evidence="2">JB14</strain>
    </source>
</reference>
<evidence type="ECO:0000313" key="2">
    <source>
        <dbReference type="EMBL" id="KAE9395147.1"/>
    </source>
</evidence>
<sequence>MCLAVNNDSSQERYNYTKNFLKTDSFDNHAIAKLGGKCLKIFEEKFSRSKDGTLDQPNKDFEDRDAYLDYATIASLPVLAADAAHLYLWAMPDRDDGWRLILYHDMELGVKCDYLTLEQTLQEIVKFLGEVDVNTFGNEIQVLGKQAVALQMKLNGAFTTRLLTKDIAGPILNAHRVNSDEKVQKIPSLLADISTETRANPASSSHSLAASATSTLSSPTVEMPNPSLSGKVSHLFRSLSNRKKIVKS</sequence>
<accession>A0A6A4HD32</accession>
<dbReference type="AlphaFoldDB" id="A0A6A4HD32"/>
<dbReference type="Proteomes" id="UP000799118">
    <property type="component" value="Unassembled WGS sequence"/>
</dbReference>
<evidence type="ECO:0000313" key="3">
    <source>
        <dbReference type="Proteomes" id="UP000799118"/>
    </source>
</evidence>
<feature type="compositionally biased region" description="Low complexity" evidence="1">
    <location>
        <begin position="202"/>
        <end position="218"/>
    </location>
</feature>
<gene>
    <name evidence="2" type="ORF">BT96DRAFT_1022123</name>
</gene>
<evidence type="ECO:0000256" key="1">
    <source>
        <dbReference type="SAM" id="MobiDB-lite"/>
    </source>
</evidence>
<dbReference type="EMBL" id="ML769537">
    <property type="protein sequence ID" value="KAE9395147.1"/>
    <property type="molecule type" value="Genomic_DNA"/>
</dbReference>
<keyword evidence="3" id="KW-1185">Reference proteome</keyword>
<name>A0A6A4HD32_9AGAR</name>